<reference evidence="1 2" key="1">
    <citation type="journal article" date="2013" name="Antonie Van Leeuwenhoek">
        <title>Paracoccus zhejiangensis sp. nov., isolated from activated sludge in wastewater-treatment system.</title>
        <authorList>
            <person name="Wu Z.G."/>
            <person name="Zhang D.F."/>
            <person name="Liu Y.L."/>
            <person name="Wang F."/>
            <person name="Jiang X."/>
            <person name="Li C."/>
            <person name="Li S.P."/>
            <person name="Hong Q."/>
            <person name="Li W.J."/>
        </authorList>
    </citation>
    <scope>NUCLEOTIDE SEQUENCE [LARGE SCALE GENOMIC DNA]</scope>
    <source>
        <strain evidence="1 2">J6</strain>
        <plasmid evidence="2">Plasmid ppz02</plasmid>
    </source>
</reference>
<accession>A0A2H5F5N5</accession>
<dbReference type="InterPro" id="IPR008868">
    <property type="entry name" value="TniB"/>
</dbReference>
<evidence type="ECO:0000313" key="1">
    <source>
        <dbReference type="EMBL" id="AUH66856.1"/>
    </source>
</evidence>
<dbReference type="KEGG" id="pzh:CX676_21430"/>
<dbReference type="OrthoDB" id="14765at2"/>
<dbReference type="SUPFAM" id="SSF52540">
    <property type="entry name" value="P-loop containing nucleoside triphosphate hydrolases"/>
    <property type="match status" value="1"/>
</dbReference>
<gene>
    <name evidence="1" type="ORF">CX676_21430</name>
</gene>
<protein>
    <submittedName>
        <fullName evidence="1">NTP-binding protein</fullName>
    </submittedName>
</protein>
<organism evidence="1 2">
    <name type="scientific">Paracoccus zhejiangensis</name>
    <dbReference type="NCBI Taxonomy" id="1077935"/>
    <lineage>
        <taxon>Bacteria</taxon>
        <taxon>Pseudomonadati</taxon>
        <taxon>Pseudomonadota</taxon>
        <taxon>Alphaproteobacteria</taxon>
        <taxon>Rhodobacterales</taxon>
        <taxon>Paracoccaceae</taxon>
        <taxon>Paracoccus</taxon>
    </lineage>
</organism>
<keyword evidence="2" id="KW-1185">Reference proteome</keyword>
<name>A0A2H5F5N5_9RHOB</name>
<proteinExistence type="predicted"/>
<keyword evidence="1" id="KW-0614">Plasmid</keyword>
<dbReference type="Gene3D" id="3.40.50.300">
    <property type="entry name" value="P-loop containing nucleotide triphosphate hydrolases"/>
    <property type="match status" value="1"/>
</dbReference>
<geneLocation type="plasmid" evidence="2">
    <name>ppz02</name>
</geneLocation>
<dbReference type="InterPro" id="IPR027417">
    <property type="entry name" value="P-loop_NTPase"/>
</dbReference>
<sequence>MKACRCHPVLNRQFPTRIDQGGFSRSRIGRVTDHLLVSTVPLLGADVAARIAHVQTRRWISHPTAEEAHEAMHQLLERPPSLRPRGLLLTGAYHNGKTMIIERFAVEHLRQSDRQRVWIIQTREGAGMAHFYASILAGLRAPQAAGWRSLARAGEQVDHLLDILKPRLLVFDEFHSALRGRRQDVKAIFSFLRRVARVHDISPVLVGEVAVYDAIHDTEEMGSRFDTLPVPRWRYDEDFATLLDSLEASLPLAEPSGLSREPMARTIHTLSEGLIGEVVDIVTRAATVAISRGEDRITADILAALRYLPVSKRRNAALRNEMT</sequence>
<dbReference type="Pfam" id="PF05621">
    <property type="entry name" value="TniB"/>
    <property type="match status" value="1"/>
</dbReference>
<dbReference type="EMBL" id="CP025432">
    <property type="protein sequence ID" value="AUH66856.1"/>
    <property type="molecule type" value="Genomic_DNA"/>
</dbReference>
<dbReference type="AlphaFoldDB" id="A0A2H5F5N5"/>
<dbReference type="Proteomes" id="UP000234530">
    <property type="component" value="Plasmid pPZ02"/>
</dbReference>
<evidence type="ECO:0000313" key="2">
    <source>
        <dbReference type="Proteomes" id="UP000234530"/>
    </source>
</evidence>